<dbReference type="FunFam" id="2.60.120.230:FF:000002">
    <property type="entry name" value="Peptidyl-glycine alpha-amidating monooxygenase B"/>
    <property type="match status" value="1"/>
</dbReference>
<comment type="similarity">
    <text evidence="4">In the C-terminal section; belongs to the peptidyl-alpha-hydroxyglycine alpha-amidating lyase family.</text>
</comment>
<keyword evidence="12" id="KW-0677">Repeat</keyword>
<keyword evidence="15" id="KW-0560">Oxidoreductase</keyword>
<dbReference type="FunFam" id="4.10.410.10:FF:000004">
    <property type="entry name" value="Tissue factor pathway inhibitor"/>
    <property type="match status" value="1"/>
</dbReference>
<dbReference type="PROSITE" id="PS00280">
    <property type="entry name" value="BPTI_KUNITZ_1"/>
    <property type="match status" value="1"/>
</dbReference>
<dbReference type="Gene3D" id="2.120.10.30">
    <property type="entry name" value="TolB, C-terminal domain"/>
    <property type="match status" value="1"/>
</dbReference>
<dbReference type="GO" id="GO:0006518">
    <property type="term" value="P:peptide metabolic process"/>
    <property type="evidence" value="ECO:0007669"/>
    <property type="project" value="InterPro"/>
</dbReference>
<evidence type="ECO:0000256" key="12">
    <source>
        <dbReference type="ARBA" id="ARBA00022737"/>
    </source>
</evidence>
<evidence type="ECO:0000256" key="22">
    <source>
        <dbReference type="ARBA" id="ARBA00023331"/>
    </source>
</evidence>
<feature type="disulfide bond" evidence="26">
    <location>
        <begin position="79"/>
        <end position="97"/>
    </location>
</feature>
<evidence type="ECO:0000256" key="15">
    <source>
        <dbReference type="ARBA" id="ARBA00023002"/>
    </source>
</evidence>
<comment type="similarity">
    <text evidence="6">In the N-terminal section; belongs to the copper type II ascorbate-dependent monooxygenase family.</text>
</comment>
<evidence type="ECO:0000256" key="11">
    <source>
        <dbReference type="ARBA" id="ARBA00022729"/>
    </source>
</evidence>
<evidence type="ECO:0000256" key="1">
    <source>
        <dbReference type="ARBA" id="ARBA00000686"/>
    </source>
</evidence>
<feature type="compositionally biased region" description="Polar residues" evidence="28">
    <location>
        <begin position="386"/>
        <end position="396"/>
    </location>
</feature>
<dbReference type="CDD" id="cd00109">
    <property type="entry name" value="Kunitz-type"/>
    <property type="match status" value="1"/>
</dbReference>
<protein>
    <submittedName>
        <fullName evidence="32">Peptidylglycine alpha-amidating monooxygenase</fullName>
    </submittedName>
</protein>
<evidence type="ECO:0000259" key="31">
    <source>
        <dbReference type="PROSITE" id="PS50279"/>
    </source>
</evidence>
<feature type="transmembrane region" description="Helical" evidence="29">
    <location>
        <begin position="897"/>
        <end position="921"/>
    </location>
</feature>
<keyword evidence="22" id="KW-0166">Nematocyst</keyword>
<dbReference type="GO" id="GO:0004867">
    <property type="term" value="F:serine-type endopeptidase inhibitor activity"/>
    <property type="evidence" value="ECO:0007669"/>
    <property type="project" value="UniProtKB-KW"/>
</dbReference>
<feature type="signal peptide" evidence="30">
    <location>
        <begin position="1"/>
        <end position="24"/>
    </location>
</feature>
<dbReference type="InterPro" id="IPR001258">
    <property type="entry name" value="NHL_repeat"/>
</dbReference>
<evidence type="ECO:0000256" key="7">
    <source>
        <dbReference type="ARBA" id="ARBA00010676"/>
    </source>
</evidence>
<feature type="chain" id="PRO_5004330613" evidence="30">
    <location>
        <begin position="25"/>
        <end position="984"/>
    </location>
</feature>
<evidence type="ECO:0000256" key="25">
    <source>
        <dbReference type="PIRSR" id="PIRSR600720-2"/>
    </source>
</evidence>
<evidence type="ECO:0000256" key="5">
    <source>
        <dbReference type="ARBA" id="ARBA00007226"/>
    </source>
</evidence>
<dbReference type="PANTHER" id="PTHR10680">
    <property type="entry name" value="PEPTIDYL-GLYCINE ALPHA-AMIDATING MONOOXYGENASE"/>
    <property type="match status" value="1"/>
</dbReference>
<evidence type="ECO:0000256" key="14">
    <source>
        <dbReference type="ARBA" id="ARBA00022900"/>
    </source>
</evidence>
<evidence type="ECO:0000256" key="8">
    <source>
        <dbReference type="ARBA" id="ARBA00022525"/>
    </source>
</evidence>
<dbReference type="PROSITE" id="PS50279">
    <property type="entry name" value="BPTI_KUNITZ_2"/>
    <property type="match status" value="1"/>
</dbReference>
<dbReference type="SUPFAM" id="SSF49742">
    <property type="entry name" value="PHM/PNGase F"/>
    <property type="match status" value="2"/>
</dbReference>
<comment type="cofactor">
    <cofactor evidence="25">
        <name>Cu(2+)</name>
        <dbReference type="ChEBI" id="CHEBI:29036"/>
    </cofactor>
    <text evidence="25">Binds 2 Cu(2+) ions per subunit.</text>
</comment>
<feature type="compositionally biased region" description="Polar residues" evidence="28">
    <location>
        <begin position="356"/>
        <end position="368"/>
    </location>
</feature>
<dbReference type="AlphaFoldDB" id="Q9GQN1"/>
<feature type="repeat" description="NHL" evidence="27">
    <location>
        <begin position="578"/>
        <end position="618"/>
    </location>
</feature>
<evidence type="ECO:0000256" key="16">
    <source>
        <dbReference type="ARBA" id="ARBA00023008"/>
    </source>
</evidence>
<dbReference type="PRINTS" id="PR00759">
    <property type="entry name" value="BASICPTASE"/>
</dbReference>
<keyword evidence="9" id="KW-0646">Protease inhibitor</keyword>
<dbReference type="InterPro" id="IPR020901">
    <property type="entry name" value="Prtase_inh_Kunz-CS"/>
</dbReference>
<comment type="cofactor">
    <cofactor evidence="25">
        <name>Zn(2+)</name>
        <dbReference type="ChEBI" id="CHEBI:29105"/>
    </cofactor>
    <text evidence="25">Binds one Zn(2+) ion per subunit.</text>
</comment>
<dbReference type="PROSITE" id="PS51125">
    <property type="entry name" value="NHL"/>
    <property type="match status" value="3"/>
</dbReference>
<gene>
    <name evidence="32" type="primary">PAM</name>
</gene>
<accession>Q9GQN1</accession>
<dbReference type="InterPro" id="IPR014784">
    <property type="entry name" value="Cu2_ascorb_mOase-like_C"/>
</dbReference>
<keyword evidence="29" id="KW-1133">Transmembrane helix</keyword>
<evidence type="ECO:0000256" key="20">
    <source>
        <dbReference type="ARBA" id="ARBA00023239"/>
    </source>
</evidence>
<dbReference type="SMART" id="SM00131">
    <property type="entry name" value="KU"/>
    <property type="match status" value="1"/>
</dbReference>
<evidence type="ECO:0000256" key="13">
    <source>
        <dbReference type="ARBA" id="ARBA00022833"/>
    </source>
</evidence>
<dbReference type="InterPro" id="IPR000720">
    <property type="entry name" value="PHM/PAL"/>
</dbReference>
<evidence type="ECO:0000256" key="21">
    <source>
        <dbReference type="ARBA" id="ARBA00023268"/>
    </source>
</evidence>
<feature type="binding site" evidence="25">
    <location>
        <position position="138"/>
    </location>
    <ligand>
        <name>Cu(2+)</name>
        <dbReference type="ChEBI" id="CHEBI:29036"/>
        <label>1</label>
        <note>catalytic</note>
    </ligand>
</feature>
<feature type="binding site" evidence="25">
    <location>
        <position position="688"/>
    </location>
    <ligand>
        <name>Ca(2+)</name>
        <dbReference type="ChEBI" id="CHEBI:29108"/>
        <note>structural</note>
    </ligand>
</feature>
<feature type="binding site" evidence="25">
    <location>
        <position position="493"/>
    </location>
    <ligand>
        <name>Ca(2+)</name>
        <dbReference type="ChEBI" id="CHEBI:29108"/>
        <note>structural</note>
    </ligand>
</feature>
<comment type="similarity">
    <text evidence="5">Belongs to the venom Kunitz-type family. Sea anemone type 2 potassium channel toxin subfamily.</text>
</comment>
<dbReference type="PANTHER" id="PTHR10680:SF14">
    <property type="entry name" value="PEPTIDYL-GLYCINE ALPHA-AMIDATING MONOOXYGENASE"/>
    <property type="match status" value="1"/>
</dbReference>
<dbReference type="GO" id="GO:0004598">
    <property type="term" value="F:peptidylamidoglycolate lyase activity"/>
    <property type="evidence" value="ECO:0007669"/>
    <property type="project" value="UniProtKB-EC"/>
</dbReference>
<evidence type="ECO:0000256" key="24">
    <source>
        <dbReference type="PIRSR" id="PIRSR600720-1"/>
    </source>
</evidence>
<dbReference type="InterPro" id="IPR000323">
    <property type="entry name" value="Cu2_ascorb_mOase_N"/>
</dbReference>
<dbReference type="GO" id="GO:0016020">
    <property type="term" value="C:membrane"/>
    <property type="evidence" value="ECO:0007669"/>
    <property type="project" value="InterPro"/>
</dbReference>
<keyword evidence="11 30" id="KW-0732">Signal</keyword>
<feature type="binding site" evidence="24">
    <location>
        <position position="441"/>
    </location>
    <ligand>
        <name>a protein</name>
        <dbReference type="ChEBI" id="CHEBI:16541"/>
    </ligand>
    <ligandPart>
        <name>C-terminal Xaa-(2S)-2-hydroxyglycine residue</name>
        <dbReference type="ChEBI" id="CHEBI:142768"/>
    </ligandPart>
</feature>
<dbReference type="Gene3D" id="2.60.120.230">
    <property type="match status" value="1"/>
</dbReference>
<dbReference type="Pfam" id="PF01436">
    <property type="entry name" value="NHL"/>
    <property type="match status" value="3"/>
</dbReference>
<evidence type="ECO:0000256" key="10">
    <source>
        <dbReference type="ARBA" id="ARBA00022723"/>
    </source>
</evidence>
<dbReference type="GO" id="GO:0005507">
    <property type="term" value="F:copper ion binding"/>
    <property type="evidence" value="ECO:0007669"/>
    <property type="project" value="InterPro"/>
</dbReference>
<comment type="catalytic activity">
    <reaction evidence="23">
        <text>a [peptide]-C-terminal glycine + 2 L-ascorbate + O2 = a [peptide]-C-terminal (2S)-2-hydroxyglycine + 2 monodehydro-L-ascorbate radical + H2O</text>
        <dbReference type="Rhea" id="RHEA:21452"/>
        <dbReference type="Rhea" id="RHEA-COMP:13486"/>
        <dbReference type="Rhea" id="RHEA-COMP:15321"/>
        <dbReference type="ChEBI" id="CHEBI:15377"/>
        <dbReference type="ChEBI" id="CHEBI:15379"/>
        <dbReference type="ChEBI" id="CHEBI:38290"/>
        <dbReference type="ChEBI" id="CHEBI:59513"/>
        <dbReference type="ChEBI" id="CHEBI:137000"/>
        <dbReference type="ChEBI" id="CHEBI:142768"/>
        <dbReference type="EC" id="1.14.17.3"/>
    </reaction>
</comment>
<evidence type="ECO:0000313" key="32">
    <source>
        <dbReference type="EMBL" id="AAG44251.1"/>
    </source>
</evidence>
<keyword evidence="16 25" id="KW-0186">Copper</keyword>
<name>Q9GQN1_CALPA</name>
<feature type="compositionally biased region" description="Polar residues" evidence="28">
    <location>
        <begin position="822"/>
        <end position="835"/>
    </location>
</feature>
<dbReference type="FunFam" id="2.60.120.310:FF:000005">
    <property type="entry name" value="Peptidylglycine alpha-hydroxylating monooxygenase"/>
    <property type="match status" value="1"/>
</dbReference>
<feature type="disulfide bond" evidence="26">
    <location>
        <begin position="540"/>
        <end position="560"/>
    </location>
</feature>
<evidence type="ECO:0000256" key="23">
    <source>
        <dbReference type="ARBA" id="ARBA00048431"/>
    </source>
</evidence>
<dbReference type="Gene3D" id="4.10.410.10">
    <property type="entry name" value="Pancreatic trypsin inhibitor Kunitz domain"/>
    <property type="match status" value="1"/>
</dbReference>
<dbReference type="SUPFAM" id="SSF101898">
    <property type="entry name" value="NHL repeat"/>
    <property type="match status" value="1"/>
</dbReference>
<dbReference type="Pfam" id="PF00014">
    <property type="entry name" value="Kunitz_BPTI"/>
    <property type="match status" value="1"/>
</dbReference>
<dbReference type="GO" id="GO:0042151">
    <property type="term" value="C:nematocyst"/>
    <property type="evidence" value="ECO:0007669"/>
    <property type="project" value="UniProtKB-SubCell"/>
</dbReference>
<feature type="region of interest" description="Disordered" evidence="28">
    <location>
        <begin position="314"/>
        <end position="400"/>
    </location>
</feature>
<feature type="binding site" evidence="25">
    <location>
        <position position="208"/>
    </location>
    <ligand>
        <name>Cu(2+)</name>
        <dbReference type="ChEBI" id="CHEBI:29036"/>
        <label>1</label>
        <note>catalytic</note>
    </ligand>
</feature>
<feature type="region of interest" description="Disordered" evidence="28">
    <location>
        <begin position="787"/>
        <end position="839"/>
    </location>
</feature>
<feature type="binding site" evidence="25">
    <location>
        <position position="282"/>
    </location>
    <ligand>
        <name>Cu(2+)</name>
        <dbReference type="ChEBI" id="CHEBI:29036"/>
        <label>1</label>
        <note>catalytic</note>
    </ligand>
</feature>
<dbReference type="EMBL" id="AF221986">
    <property type="protein sequence ID" value="AAG44251.1"/>
    <property type="molecule type" value="Genomic_DNA"/>
</dbReference>
<keyword evidence="29" id="KW-0812">Transmembrane</keyword>
<keyword evidence="13 25" id="KW-0862">Zinc</keyword>
<feature type="binding site" evidence="25">
    <location>
        <position position="428"/>
    </location>
    <ligand>
        <name>Ca(2+)</name>
        <dbReference type="ChEBI" id="CHEBI:29108"/>
        <note>structural</note>
    </ligand>
</feature>
<dbReference type="PRINTS" id="PR00790">
    <property type="entry name" value="PAMONOXGNASE"/>
</dbReference>
<feature type="binding site" evidence="25">
    <location>
        <position position="210"/>
    </location>
    <ligand>
        <name>Cu(2+)</name>
        <dbReference type="ChEBI" id="CHEBI:29036"/>
        <label>1</label>
        <note>catalytic</note>
    </ligand>
</feature>
<feature type="binding site" evidence="25">
    <location>
        <position position="687"/>
    </location>
    <ligand>
        <name>Zn(2+)</name>
        <dbReference type="ChEBI" id="CHEBI:29105"/>
        <note>catalytic</note>
    </ligand>
</feature>
<dbReference type="InterPro" id="IPR024548">
    <property type="entry name" value="Cu2_monoox_C"/>
</dbReference>
<keyword evidence="8" id="KW-0964">Secreted</keyword>
<feature type="disulfide bond" evidence="26">
    <location>
        <begin position="47"/>
        <end position="91"/>
    </location>
</feature>
<evidence type="ECO:0000256" key="9">
    <source>
        <dbReference type="ARBA" id="ARBA00022690"/>
    </source>
</evidence>
<keyword evidence="19" id="KW-0325">Glycoprotein</keyword>
<feature type="binding site" evidence="24">
    <location>
        <position position="559"/>
    </location>
    <ligand>
        <name>a protein</name>
        <dbReference type="ChEBI" id="CHEBI:16541"/>
    </ligand>
    <ligandPart>
        <name>C-terminal Xaa-(2S)-2-hydroxyglycine residue</name>
        <dbReference type="ChEBI" id="CHEBI:142768"/>
    </ligandPart>
</feature>
<feature type="repeat" description="NHL" evidence="27">
    <location>
        <begin position="538"/>
        <end position="570"/>
    </location>
</feature>
<evidence type="ECO:0000256" key="18">
    <source>
        <dbReference type="ARBA" id="ARBA00023157"/>
    </source>
</evidence>
<evidence type="ECO:0000256" key="3">
    <source>
        <dbReference type="ARBA" id="ARBA00004613"/>
    </source>
</evidence>
<feature type="disulfide bond" evidence="26">
    <location>
        <begin position="192"/>
        <end position="303"/>
    </location>
</feature>
<feature type="compositionally biased region" description="Polar residues" evidence="28">
    <location>
        <begin position="796"/>
        <end position="810"/>
    </location>
</feature>
<evidence type="ECO:0000256" key="2">
    <source>
        <dbReference type="ARBA" id="ARBA00004532"/>
    </source>
</evidence>
<comment type="catalytic activity">
    <reaction evidence="1">
        <text>a [peptide]-C-terminal (2S)-2-hydroxyglycine = a [peptide]-C-terminal amide + glyoxylate</text>
        <dbReference type="Rhea" id="RHEA:20924"/>
        <dbReference type="Rhea" id="RHEA-COMP:13485"/>
        <dbReference type="Rhea" id="RHEA-COMP:15321"/>
        <dbReference type="ChEBI" id="CHEBI:36655"/>
        <dbReference type="ChEBI" id="CHEBI:137001"/>
        <dbReference type="ChEBI" id="CHEBI:142768"/>
        <dbReference type="EC" id="4.3.2.5"/>
    </reaction>
</comment>
<dbReference type="InterPro" id="IPR008977">
    <property type="entry name" value="PHM/PNGase_F_dom_sf"/>
</dbReference>
<feature type="binding site" evidence="25">
    <location>
        <position position="73"/>
    </location>
    <ligand>
        <name>Cu(2+)</name>
        <dbReference type="ChEBI" id="CHEBI:29036"/>
        <label>1</label>
        <note>catalytic</note>
    </ligand>
</feature>
<dbReference type="GO" id="GO:0004504">
    <property type="term" value="F:peptidylglycine monooxygenase activity"/>
    <property type="evidence" value="ECO:0007669"/>
    <property type="project" value="UniProtKB-EC"/>
</dbReference>
<dbReference type="Pfam" id="PF01082">
    <property type="entry name" value="Cu2_monooxygen"/>
    <property type="match status" value="1"/>
</dbReference>
<evidence type="ECO:0000256" key="6">
    <source>
        <dbReference type="ARBA" id="ARBA00010263"/>
    </source>
</evidence>
<dbReference type="InterPro" id="IPR011042">
    <property type="entry name" value="6-blade_b-propeller_TolB-like"/>
</dbReference>
<evidence type="ECO:0000256" key="27">
    <source>
        <dbReference type="PROSITE-ProRule" id="PRU00504"/>
    </source>
</evidence>
<feature type="binding site" evidence="25">
    <location>
        <position position="591"/>
    </location>
    <ligand>
        <name>Zn(2+)</name>
        <dbReference type="ChEBI" id="CHEBI:29105"/>
        <note>catalytic</note>
    </ligand>
</feature>
<dbReference type="Pfam" id="PF03712">
    <property type="entry name" value="Cu2_monoox_C"/>
    <property type="match status" value="1"/>
</dbReference>
<keyword evidence="29" id="KW-0472">Membrane</keyword>
<keyword evidence="21" id="KW-0511">Multifunctional enzyme</keyword>
<feature type="compositionally biased region" description="Basic and acidic residues" evidence="28">
    <location>
        <begin position="811"/>
        <end position="821"/>
    </location>
</feature>
<keyword evidence="17 32" id="KW-0503">Monooxygenase</keyword>
<dbReference type="InterPro" id="IPR020611">
    <property type="entry name" value="Cu2_ascorb_mOase_CS-1"/>
</dbReference>
<evidence type="ECO:0000256" key="28">
    <source>
        <dbReference type="SAM" id="MobiDB-lite"/>
    </source>
</evidence>
<evidence type="ECO:0000256" key="4">
    <source>
        <dbReference type="ARBA" id="ARBA00006026"/>
    </source>
</evidence>
<evidence type="ECO:0000256" key="29">
    <source>
        <dbReference type="SAM" id="Phobius"/>
    </source>
</evidence>
<feature type="repeat" description="NHL" evidence="27">
    <location>
        <begin position="476"/>
        <end position="517"/>
    </location>
</feature>
<sequence>MSGLFRYKFFSLVSLLSLAIYSNGASFTTLPIRMPGAKPLKNDAYLCTAVKLPSRSQYIVRFEPKSDPKIAHHMLLFGCNQPGSKESIWDCGSSSECNGDNNILFAWANGATAKNLPKGVGFKVGKTAKINYIVLQVHYKHKLRKDAKSDNSGFVLHSTPQRQPYLAGIFLLWSGDVDIPPEKTGVHSDIVCQYNQQTTMYAFAYRTHAHGLGRVITGYEVKHNNWTLLGRGNPQEPQAFYPMDGIHKISTGDKLAARCTYDSKGHHLPGHVYIGSTGKDEMCNFYIMYYRDANEPEVADAACSDQTTHDYSLTFPVDSDAPLKTKSSTHKIHETPATKSPEHKHSSKSHTVTKKPIQNNHKQISTSPLKHEESNTHMTKHKMPENPSQPSTSSVQNHHHNSQLMDNYKIVENWPKLDQDHLGQLTGVALDSKGHVLLFHRGKRTWNINSFNENNEFLIDTPIQEFTVLTLNANTGTVIGRWGKNMFYLPHGLTVDHHDNIWLTDVGSHQVFKFPSNGGSEPLLVLGEKFVPNSDESHFCKPTAVAVEKSGNFFVADGYCNSRIVKFTAKGKFVDEWGQYGLNKGSFDVPHSLALDEASHRLYIADRENSRVQSLDTTTGLFDPPIYSQQFELIFAVDFNPHSGLLHAINGNSYDKNGPVKGFTLRATDGHLLKTWPSVKQHFTHPHDIISSADDVDLYVVEVGPNKVWKLSKRKPFKLHDNKASFPAFCMLEHDTGPCRAAMPRWYFDAKARSCTRFIYGGCSGNENNFASKRECEAKCTQIVNSNKQQGKDNSGHISEMTLNNLPSKQGKQEEDTKRTEVSSSLPYHGNNTAKPMTLHETDDWRNAAGEDEGNESNLHAAAVWRQHHNTSTNLTTPHLIEKNRQNSNDNISAGGMIPALVILSVLAVPIVFLLLISIALRIRAYRRDTRYKANRLLKTDNEGLAVGHTRGWLSYLNCFKRQTYGFDKVNMAEFYSDSDSDGV</sequence>
<dbReference type="InterPro" id="IPR036939">
    <property type="entry name" value="Cu2_ascorb_mOase_N_sf"/>
</dbReference>
<reference evidence="32" key="1">
    <citation type="submission" date="2000-01" db="EMBL/GenBank/DDBJ databases">
        <title>Cloning of peptide alpha-amidating enzymes in Calliactis parasitica.</title>
        <authorList>
            <person name="Williamson M."/>
            <person name="Hauser F."/>
            <person name="Grimmelikhuijzen C.J.P."/>
        </authorList>
    </citation>
    <scope>NUCLEOTIDE SEQUENCE</scope>
</reference>
<feature type="binding site" evidence="24">
    <location>
        <position position="607"/>
    </location>
    <ligand>
        <name>a protein</name>
        <dbReference type="ChEBI" id="CHEBI:16541"/>
    </ligand>
    <ligandPart>
        <name>C-terminal Xaa-(2S)-2-hydroxyglycine residue</name>
        <dbReference type="ChEBI" id="CHEBI:142768"/>
    </ligandPart>
</feature>
<evidence type="ECO:0000256" key="30">
    <source>
        <dbReference type="SAM" id="SignalP"/>
    </source>
</evidence>
<feature type="disulfide bond" evidence="26">
    <location>
        <begin position="259"/>
        <end position="283"/>
    </location>
</feature>
<keyword evidence="20" id="KW-0456">Lyase</keyword>
<dbReference type="SUPFAM" id="SSF57362">
    <property type="entry name" value="BPTI-like"/>
    <property type="match status" value="1"/>
</dbReference>
<evidence type="ECO:0000256" key="19">
    <source>
        <dbReference type="ARBA" id="ARBA00023180"/>
    </source>
</evidence>
<dbReference type="CDD" id="cd14958">
    <property type="entry name" value="NHL_PAL_like"/>
    <property type="match status" value="1"/>
</dbReference>
<dbReference type="InterPro" id="IPR002223">
    <property type="entry name" value="Kunitz_BPTI"/>
</dbReference>
<proteinExistence type="inferred from homology"/>
<dbReference type="PROSITE" id="PS00084">
    <property type="entry name" value="CU2_MONOOXYGENASE_1"/>
    <property type="match status" value="1"/>
</dbReference>
<evidence type="ECO:0000256" key="17">
    <source>
        <dbReference type="ARBA" id="ARBA00023033"/>
    </source>
</evidence>
<keyword evidence="18 26" id="KW-1015">Disulfide bond</keyword>
<feature type="compositionally biased region" description="Basic and acidic residues" evidence="28">
    <location>
        <begin position="331"/>
        <end position="344"/>
    </location>
</feature>
<organism evidence="32">
    <name type="scientific">Calliactis parasitica</name>
    <name type="common">Sea anemone</name>
    <name type="synonym">Actinia parasitica</name>
    <dbReference type="NCBI Taxonomy" id="6114"/>
    <lineage>
        <taxon>Eukaryota</taxon>
        <taxon>Metazoa</taxon>
        <taxon>Cnidaria</taxon>
        <taxon>Anthozoa</taxon>
        <taxon>Hexacorallia</taxon>
        <taxon>Actiniaria</taxon>
        <taxon>Nynantheae</taxon>
        <taxon>Hormathiidae</taxon>
        <taxon>Calliactis</taxon>
    </lineage>
</organism>
<keyword evidence="25" id="KW-0106">Calcium</keyword>
<evidence type="ECO:0000256" key="26">
    <source>
        <dbReference type="PIRSR" id="PIRSR600720-3"/>
    </source>
</evidence>
<comment type="similarity">
    <text evidence="7">Belongs to the copper type II ascorbate-dependent monooxygenase family.</text>
</comment>
<feature type="domain" description="BPTI/Kunitz inhibitor" evidence="31">
    <location>
        <begin position="730"/>
        <end position="780"/>
    </location>
</feature>
<feature type="binding site" evidence="25">
    <location>
        <position position="491"/>
    </location>
    <ligand>
        <name>Zn(2+)</name>
        <dbReference type="ChEBI" id="CHEBI:29105"/>
        <note>catalytic</note>
    </ligand>
</feature>
<dbReference type="GO" id="GO:0005576">
    <property type="term" value="C:extracellular region"/>
    <property type="evidence" value="ECO:0007669"/>
    <property type="project" value="UniProtKB-SubCell"/>
</dbReference>
<dbReference type="InterPro" id="IPR036880">
    <property type="entry name" value="Kunitz_BPTI_sf"/>
</dbReference>
<keyword evidence="10 25" id="KW-0479">Metal-binding</keyword>
<keyword evidence="14" id="KW-0722">Serine protease inhibitor</keyword>
<dbReference type="Gene3D" id="2.60.120.310">
    <property type="entry name" value="Copper type II, ascorbate-dependent monooxygenase, N-terminal domain"/>
    <property type="match status" value="1"/>
</dbReference>
<feature type="binding site" evidence="25">
    <location>
        <position position="72"/>
    </location>
    <ligand>
        <name>Cu(2+)</name>
        <dbReference type="ChEBI" id="CHEBI:29036"/>
        <label>1</label>
        <note>catalytic</note>
    </ligand>
</feature>
<comment type="subcellular location">
    <subcellularLocation>
        <location evidence="2">Nematocyst</location>
    </subcellularLocation>
    <subcellularLocation>
        <location evidence="3">Secreted</location>
    </subcellularLocation>
</comment>